<protein>
    <recommendedName>
        <fullName evidence="2">Fungal-type protein kinase domain-containing protein</fullName>
    </recommendedName>
</protein>
<dbReference type="Gene3D" id="1.10.510.10">
    <property type="entry name" value="Transferase(Phosphotransferase) domain 1"/>
    <property type="match status" value="1"/>
</dbReference>
<dbReference type="Pfam" id="PF17667">
    <property type="entry name" value="Pkinase_fungal"/>
    <property type="match status" value="1"/>
</dbReference>
<feature type="region of interest" description="Disordered" evidence="1">
    <location>
        <begin position="652"/>
        <end position="718"/>
    </location>
</feature>
<name>A0A8H4VIU2_9AGAR</name>
<feature type="domain" description="Fungal-type protein kinase" evidence="2">
    <location>
        <begin position="186"/>
        <end position="536"/>
    </location>
</feature>
<sequence length="718" mass="82224">MPKFNDLADPSARLATVTVSSFTTDTPLSKTSHMTESGVKKVEEHRPIVAAELFGYELHAPRFHDRLFPPENEFYTKDCIHDYLQESPFYDWKKRRWSIVPQKPAKEKDLYEPFEQLIESVLQHFKFDTTRSVSQSFDANLPHQALSDVPKQADPELKSSPDIVVIGRSKIETEIGYNFRPALEGQEDSEFKPSYRNIVTPFEVKLDSSFTKKENFGQISVYARQLFIQQHNRKFVFTVLLSQKRAQLYLFDRSGACYSNVIDINKDAAAFVRVILGVCSPICADVGFDTDIYWSTHHRRHIRTLDANQNKTVYEIKGKDGQPYCHRETIMGRGTMCWKVDDGLLVKDQWTSEARTPESELLERAKGLAFVGQMVSFVTGASTAQLRSFHKLENDTSDKNEGKKIFDNRLFRRVTLKNGGKPLEDFDTPEEVLYALRDAIQGHKNLWDKGILHRDISVNNILIAHSGKVQQRGTLIDLDMAISIDRTKNLAGTHRTGTYVFQSVSVLSKARPGFENRHPHDYLDDLESFLYVLCWIAQRFENPGNLRKDPPPYFEKWKATPYDNAEDSKVAFFIGRKLPSTSLFFGPIFDTLIEEFRLFLSEKVLDKYRSRDTTFPALESLKDVAQEHYNEVLAIFDKAIFAMEADEGFKARTRLPPPEECKTPEKNGTTHRRRSGRIEERRKAVPYFRPEVERAEGQGGTSGKKAKAKKGKGKGSQA</sequence>
<accession>A0A8H4VIU2</accession>
<dbReference type="Proteomes" id="UP000521872">
    <property type="component" value="Unassembled WGS sequence"/>
</dbReference>
<feature type="compositionally biased region" description="Basic residues" evidence="1">
    <location>
        <begin position="704"/>
        <end position="718"/>
    </location>
</feature>
<evidence type="ECO:0000313" key="3">
    <source>
        <dbReference type="EMBL" id="KAF4609494.1"/>
    </source>
</evidence>
<dbReference type="InterPro" id="IPR011009">
    <property type="entry name" value="Kinase-like_dom_sf"/>
</dbReference>
<comment type="caution">
    <text evidence="3">The sequence shown here is derived from an EMBL/GenBank/DDBJ whole genome shotgun (WGS) entry which is preliminary data.</text>
</comment>
<dbReference type="InterPro" id="IPR008266">
    <property type="entry name" value="Tyr_kinase_AS"/>
</dbReference>
<dbReference type="GO" id="GO:0004672">
    <property type="term" value="F:protein kinase activity"/>
    <property type="evidence" value="ECO:0007669"/>
    <property type="project" value="InterPro"/>
</dbReference>
<dbReference type="InterPro" id="IPR040976">
    <property type="entry name" value="Pkinase_fungal"/>
</dbReference>
<dbReference type="PROSITE" id="PS00109">
    <property type="entry name" value="PROTEIN_KINASE_TYR"/>
    <property type="match status" value="1"/>
</dbReference>
<evidence type="ECO:0000259" key="2">
    <source>
        <dbReference type="Pfam" id="PF17667"/>
    </source>
</evidence>
<reference evidence="3 4" key="1">
    <citation type="submission" date="2019-12" db="EMBL/GenBank/DDBJ databases">
        <authorList>
            <person name="Floudas D."/>
            <person name="Bentzer J."/>
            <person name="Ahren D."/>
            <person name="Johansson T."/>
            <person name="Persson P."/>
            <person name="Tunlid A."/>
        </authorList>
    </citation>
    <scope>NUCLEOTIDE SEQUENCE [LARGE SCALE GENOMIC DNA]</scope>
    <source>
        <strain evidence="3 4">CBS 102.39</strain>
    </source>
</reference>
<dbReference type="AlphaFoldDB" id="A0A8H4VIU2"/>
<dbReference type="SUPFAM" id="SSF56112">
    <property type="entry name" value="Protein kinase-like (PK-like)"/>
    <property type="match status" value="1"/>
</dbReference>
<evidence type="ECO:0000256" key="1">
    <source>
        <dbReference type="SAM" id="MobiDB-lite"/>
    </source>
</evidence>
<dbReference type="EMBL" id="JAACJL010000061">
    <property type="protein sequence ID" value="KAF4609494.1"/>
    <property type="molecule type" value="Genomic_DNA"/>
</dbReference>
<evidence type="ECO:0000313" key="4">
    <source>
        <dbReference type="Proteomes" id="UP000521872"/>
    </source>
</evidence>
<proteinExistence type="predicted"/>
<keyword evidence="4" id="KW-1185">Reference proteome</keyword>
<organism evidence="3 4">
    <name type="scientific">Agrocybe pediades</name>
    <dbReference type="NCBI Taxonomy" id="84607"/>
    <lineage>
        <taxon>Eukaryota</taxon>
        <taxon>Fungi</taxon>
        <taxon>Dikarya</taxon>
        <taxon>Basidiomycota</taxon>
        <taxon>Agaricomycotina</taxon>
        <taxon>Agaricomycetes</taxon>
        <taxon>Agaricomycetidae</taxon>
        <taxon>Agaricales</taxon>
        <taxon>Agaricineae</taxon>
        <taxon>Strophariaceae</taxon>
        <taxon>Agrocybe</taxon>
    </lineage>
</organism>
<dbReference type="PANTHER" id="PTHR38248">
    <property type="entry name" value="FUNK1 6"/>
    <property type="match status" value="1"/>
</dbReference>
<gene>
    <name evidence="3" type="ORF">D9613_012347</name>
</gene>
<dbReference type="PANTHER" id="PTHR38248:SF2">
    <property type="entry name" value="FUNK1 11"/>
    <property type="match status" value="1"/>
</dbReference>